<name>A0A1J5R1V0_9ZZZZ</name>
<feature type="transmembrane region" description="Helical" evidence="2">
    <location>
        <begin position="262"/>
        <end position="286"/>
    </location>
</feature>
<feature type="transmembrane region" description="Helical" evidence="2">
    <location>
        <begin position="199"/>
        <end position="220"/>
    </location>
</feature>
<keyword evidence="2" id="KW-1133">Transmembrane helix</keyword>
<evidence type="ECO:0000313" key="4">
    <source>
        <dbReference type="EMBL" id="OIQ85924.1"/>
    </source>
</evidence>
<dbReference type="InterPro" id="IPR043128">
    <property type="entry name" value="Rev_trsase/Diguanyl_cyclase"/>
</dbReference>
<dbReference type="InterPro" id="IPR007894">
    <property type="entry name" value="MASE2"/>
</dbReference>
<reference evidence="4" key="1">
    <citation type="submission" date="2016-10" db="EMBL/GenBank/DDBJ databases">
        <title>Sequence of Gallionella enrichment culture.</title>
        <authorList>
            <person name="Poehlein A."/>
            <person name="Muehling M."/>
            <person name="Daniel R."/>
        </authorList>
    </citation>
    <scope>NUCLEOTIDE SEQUENCE</scope>
</reference>
<dbReference type="Pfam" id="PF05230">
    <property type="entry name" value="MASE2"/>
    <property type="match status" value="1"/>
</dbReference>
<dbReference type="CDD" id="cd01949">
    <property type="entry name" value="GGDEF"/>
    <property type="match status" value="1"/>
</dbReference>
<keyword evidence="2" id="KW-0812">Transmembrane</keyword>
<dbReference type="InterPro" id="IPR000160">
    <property type="entry name" value="GGDEF_dom"/>
</dbReference>
<dbReference type="PROSITE" id="PS50887">
    <property type="entry name" value="GGDEF"/>
    <property type="match status" value="1"/>
</dbReference>
<keyword evidence="4" id="KW-0808">Transferase</keyword>
<feature type="transmembrane region" description="Helical" evidence="2">
    <location>
        <begin position="132"/>
        <end position="151"/>
    </location>
</feature>
<dbReference type="FunFam" id="3.30.70.270:FF:000001">
    <property type="entry name" value="Diguanylate cyclase domain protein"/>
    <property type="match status" value="1"/>
</dbReference>
<dbReference type="AlphaFoldDB" id="A0A1J5R1V0"/>
<gene>
    <name evidence="4" type="primary">adrA_6</name>
    <name evidence="4" type="ORF">GALL_322290</name>
</gene>
<dbReference type="NCBIfam" id="TIGR00254">
    <property type="entry name" value="GGDEF"/>
    <property type="match status" value="1"/>
</dbReference>
<dbReference type="InterPro" id="IPR050469">
    <property type="entry name" value="Diguanylate_Cyclase"/>
</dbReference>
<dbReference type="SMART" id="SM00267">
    <property type="entry name" value="GGDEF"/>
    <property type="match status" value="1"/>
</dbReference>
<dbReference type="SUPFAM" id="SSF55073">
    <property type="entry name" value="Nucleotide cyclase"/>
    <property type="match status" value="1"/>
</dbReference>
<evidence type="ECO:0000259" key="3">
    <source>
        <dbReference type="PROSITE" id="PS50887"/>
    </source>
</evidence>
<sequence length="468" mass="50741">MPSRSTLRAGGDTNPAKAMPHAAVYGALQSSNILEVARASSGARVAPSPCMGRVGVGRGADGQESGTQASRDNRPWLAVPAALCLPAAGGCRSPPSPRITPHHAQAPVPQSPSRPPSYAASATREQTYRYIYPMRVLGMGLGGVAAGSVLFEQQAPQAYWWILVATCFVWPHLAYLLARRSKERYRAEKRNLLIDSAIAGLWVSLMHFNLLPSLVLVTVTTFDKLSTGIKRLWLHSLPVLLGAAGLATLLTRPEPMLQSSHLVVLCTLPLIIVHTLASSIGSYRLIRTVSRQNRQLEELRRTDSQTGLYTRDHWQERAAAALRDFRERGEPAYLLMIDIDRFKFINDTLGHSAGDEVISAVGHVIRDCVRAHDSAGRYGGDEFAVVCGDTQAGAARAIAERIRACVEDLRLPEQPDLRLTCSIGLAAAQARHDNLRAWMNDADAALYRAKNDGRNQVSGAAATTHTAA</sequence>
<proteinExistence type="predicted"/>
<feature type="region of interest" description="Disordered" evidence="1">
    <location>
        <begin position="94"/>
        <end position="119"/>
    </location>
</feature>
<dbReference type="EC" id="2.7.7.65" evidence="4"/>
<feature type="region of interest" description="Disordered" evidence="1">
    <location>
        <begin position="42"/>
        <end position="72"/>
    </location>
</feature>
<feature type="transmembrane region" description="Helical" evidence="2">
    <location>
        <begin position="232"/>
        <end position="250"/>
    </location>
</feature>
<dbReference type="EMBL" id="MLJW01000511">
    <property type="protein sequence ID" value="OIQ85924.1"/>
    <property type="molecule type" value="Genomic_DNA"/>
</dbReference>
<feature type="domain" description="GGDEF" evidence="3">
    <location>
        <begin position="330"/>
        <end position="462"/>
    </location>
</feature>
<feature type="transmembrane region" description="Helical" evidence="2">
    <location>
        <begin position="157"/>
        <end position="178"/>
    </location>
</feature>
<keyword evidence="4" id="KW-0548">Nucleotidyltransferase</keyword>
<evidence type="ECO:0000256" key="2">
    <source>
        <dbReference type="SAM" id="Phobius"/>
    </source>
</evidence>
<protein>
    <submittedName>
        <fullName evidence="4">Putative diguanylate cyclase AdrA</fullName>
        <ecNumber evidence="4">2.7.7.65</ecNumber>
    </submittedName>
</protein>
<accession>A0A1J5R1V0</accession>
<dbReference type="InterPro" id="IPR029787">
    <property type="entry name" value="Nucleotide_cyclase"/>
</dbReference>
<comment type="caution">
    <text evidence="4">The sequence shown here is derived from an EMBL/GenBank/DDBJ whole genome shotgun (WGS) entry which is preliminary data.</text>
</comment>
<dbReference type="Gene3D" id="3.30.70.270">
    <property type="match status" value="1"/>
</dbReference>
<dbReference type="GO" id="GO:0052621">
    <property type="term" value="F:diguanylate cyclase activity"/>
    <property type="evidence" value="ECO:0007669"/>
    <property type="project" value="UniProtKB-EC"/>
</dbReference>
<dbReference type="PANTHER" id="PTHR45138">
    <property type="entry name" value="REGULATORY COMPONENTS OF SENSORY TRANSDUCTION SYSTEM"/>
    <property type="match status" value="1"/>
</dbReference>
<keyword evidence="2" id="KW-0472">Membrane</keyword>
<dbReference type="Pfam" id="PF00990">
    <property type="entry name" value="GGDEF"/>
    <property type="match status" value="1"/>
</dbReference>
<evidence type="ECO:0000256" key="1">
    <source>
        <dbReference type="SAM" id="MobiDB-lite"/>
    </source>
</evidence>
<organism evidence="4">
    <name type="scientific">mine drainage metagenome</name>
    <dbReference type="NCBI Taxonomy" id="410659"/>
    <lineage>
        <taxon>unclassified sequences</taxon>
        <taxon>metagenomes</taxon>
        <taxon>ecological metagenomes</taxon>
    </lineage>
</organism>
<dbReference type="PANTHER" id="PTHR45138:SF9">
    <property type="entry name" value="DIGUANYLATE CYCLASE DGCM-RELATED"/>
    <property type="match status" value="1"/>
</dbReference>